<sequence>MMTTQWCARAGLDKQPARQKLVRTVGLEPADLAKSDRPSADRPIGSSGLMMRSDENHPKAVYGRAPR</sequence>
<dbReference type="AlphaFoldDB" id="A0A2T4GGT9"/>
<dbReference type="Proteomes" id="UP000241587">
    <property type="component" value="Unassembled WGS sequence"/>
</dbReference>
<evidence type="ECO:0000313" key="3">
    <source>
        <dbReference type="Proteomes" id="UP000241587"/>
    </source>
</evidence>
<name>A0A2T4GGT9_FUSCU</name>
<feature type="region of interest" description="Disordered" evidence="1">
    <location>
        <begin position="28"/>
        <end position="67"/>
    </location>
</feature>
<reference evidence="2 3" key="1">
    <citation type="submission" date="2018-02" db="EMBL/GenBank/DDBJ databases">
        <title>Fusarium culmorum secondary metabolites in fungal-bacterial-plant interactions.</title>
        <authorList>
            <person name="Schmidt R."/>
        </authorList>
    </citation>
    <scope>NUCLEOTIDE SEQUENCE [LARGE SCALE GENOMIC DNA]</scope>
    <source>
        <strain evidence="2 3">PV</strain>
    </source>
</reference>
<evidence type="ECO:0000313" key="2">
    <source>
        <dbReference type="EMBL" id="PTD02798.1"/>
    </source>
</evidence>
<feature type="compositionally biased region" description="Basic and acidic residues" evidence="1">
    <location>
        <begin position="31"/>
        <end position="40"/>
    </location>
</feature>
<accession>A0A2T4GGT9</accession>
<proteinExistence type="predicted"/>
<gene>
    <name evidence="2" type="ORF">FCULG_00008993</name>
</gene>
<dbReference type="EMBL" id="PVEM01000016">
    <property type="protein sequence ID" value="PTD02798.1"/>
    <property type="molecule type" value="Genomic_DNA"/>
</dbReference>
<organism evidence="2 3">
    <name type="scientific">Fusarium culmorum</name>
    <dbReference type="NCBI Taxonomy" id="5516"/>
    <lineage>
        <taxon>Eukaryota</taxon>
        <taxon>Fungi</taxon>
        <taxon>Dikarya</taxon>
        <taxon>Ascomycota</taxon>
        <taxon>Pezizomycotina</taxon>
        <taxon>Sordariomycetes</taxon>
        <taxon>Hypocreomycetidae</taxon>
        <taxon>Hypocreales</taxon>
        <taxon>Nectriaceae</taxon>
        <taxon>Fusarium</taxon>
    </lineage>
</organism>
<comment type="caution">
    <text evidence="2">The sequence shown here is derived from an EMBL/GenBank/DDBJ whole genome shotgun (WGS) entry which is preliminary data.</text>
</comment>
<keyword evidence="3" id="KW-1185">Reference proteome</keyword>
<protein>
    <submittedName>
        <fullName evidence="2">Uncharacterized protein</fullName>
    </submittedName>
</protein>
<evidence type="ECO:0000256" key="1">
    <source>
        <dbReference type="SAM" id="MobiDB-lite"/>
    </source>
</evidence>